<dbReference type="InterPro" id="IPR027417">
    <property type="entry name" value="P-loop_NTPase"/>
</dbReference>
<feature type="compositionally biased region" description="Low complexity" evidence="1">
    <location>
        <begin position="326"/>
        <end position="364"/>
    </location>
</feature>
<accession>A0ABM7U9M2</accession>
<evidence type="ECO:0000313" key="2">
    <source>
        <dbReference type="EMBL" id="BDA64142.1"/>
    </source>
</evidence>
<evidence type="ECO:0008006" key="4">
    <source>
        <dbReference type="Google" id="ProtNLM"/>
    </source>
</evidence>
<dbReference type="RefSeq" id="WP_223911828.1">
    <property type="nucleotide sequence ID" value="NZ_AP025017.1"/>
</dbReference>
<proteinExistence type="predicted"/>
<keyword evidence="3" id="KW-1185">Reference proteome</keyword>
<feature type="compositionally biased region" description="Low complexity" evidence="1">
    <location>
        <begin position="229"/>
        <end position="249"/>
    </location>
</feature>
<feature type="compositionally biased region" description="Low complexity" evidence="1">
    <location>
        <begin position="447"/>
        <end position="481"/>
    </location>
</feature>
<protein>
    <recommendedName>
        <fullName evidence="4">AAA domain-containing protein</fullName>
    </recommendedName>
</protein>
<name>A0ABM7U9M2_9ACTO</name>
<dbReference type="Gene3D" id="3.40.50.300">
    <property type="entry name" value="P-loop containing nucleotide triphosphate hydrolases"/>
    <property type="match status" value="1"/>
</dbReference>
<feature type="compositionally biased region" description="Pro residues" evidence="1">
    <location>
        <begin position="314"/>
        <end position="325"/>
    </location>
</feature>
<feature type="region of interest" description="Disordered" evidence="1">
    <location>
        <begin position="121"/>
        <end position="548"/>
    </location>
</feature>
<gene>
    <name evidence="2" type="ORF">MANAM107_09760</name>
</gene>
<dbReference type="PANTHER" id="PTHR43384:SF14">
    <property type="entry name" value="ESX-1 SECRETION-ASSOCIATED PROTEIN ESPI"/>
    <property type="match status" value="1"/>
</dbReference>
<dbReference type="SUPFAM" id="SSF52540">
    <property type="entry name" value="P-loop containing nucleoside triphosphate hydrolases"/>
    <property type="match status" value="1"/>
</dbReference>
<dbReference type="InterPro" id="IPR050625">
    <property type="entry name" value="ParA/MinD_ATPase"/>
</dbReference>
<reference evidence="2 3" key="1">
    <citation type="submission" date="2021-08" db="EMBL/GenBank/DDBJ databases">
        <title>Whole genome sequence of novel Actinomyces species strain MAS-1.</title>
        <authorList>
            <person name="Saito M."/>
            <person name="Kuwahara N."/>
            <person name="Takizawa T."/>
            <person name="Gotouda H."/>
            <person name="Ochiai T."/>
        </authorList>
    </citation>
    <scope>NUCLEOTIDE SEQUENCE [LARGE SCALE GENOMIC DNA]</scope>
    <source>
        <strain evidence="2 3">MAS-1</strain>
    </source>
</reference>
<dbReference type="PANTHER" id="PTHR43384">
    <property type="entry name" value="SEPTUM SITE-DETERMINING PROTEIN MIND HOMOLOG, CHLOROPLASTIC-RELATED"/>
    <property type="match status" value="1"/>
</dbReference>
<feature type="compositionally biased region" description="Pro residues" evidence="1">
    <location>
        <begin position="166"/>
        <end position="186"/>
    </location>
</feature>
<dbReference type="EMBL" id="AP025017">
    <property type="protein sequence ID" value="BDA64142.1"/>
    <property type="molecule type" value="Genomic_DNA"/>
</dbReference>
<organism evidence="2 3">
    <name type="scientific">Actinomyces capricornis</name>
    <dbReference type="NCBI Taxonomy" id="2755559"/>
    <lineage>
        <taxon>Bacteria</taxon>
        <taxon>Bacillati</taxon>
        <taxon>Actinomycetota</taxon>
        <taxon>Actinomycetes</taxon>
        <taxon>Actinomycetales</taxon>
        <taxon>Actinomycetaceae</taxon>
        <taxon>Actinomyces</taxon>
    </lineage>
</organism>
<evidence type="ECO:0000313" key="3">
    <source>
        <dbReference type="Proteomes" id="UP000824496"/>
    </source>
</evidence>
<sequence>MSSTANGWPRAVVTMDAAGRAHVNLSGVVTSFEEGDAEAVRTSVIRFITQRALVLGREIPASITEPDDHWEIIIHPDGMVTENPLAPQNPAQSDEVPPPQAIQPAYAAPPEQAVQAVQAPVGPPAQPAAPVTTGYGYVPEAGHGDPPVPAPTADPWGQALPAAPGLAPPSMPSLPPSIPPSIPPAHPQAEWPAAPDSPQTHQAPPDGPPGGQPPHGTAGAVEAPPAMTEPGLPQEPAAPQGPGLPAAPGLHRAEAFPSPATHGPGAAEYQGGPAHPSSPDQVDSPGSRRVSADSAHAADDADAVPELPTFDFPGPAPLSPPPVPAPASMESPAPAGSPALPSPAEAAGPLWSEEPAAPAQPWAPTVSAEPTEFSVPSVLSEPTWPAGPAEASAPVESSESTESAGPTEAAGPAARPEPSASLPAAPFEASAINEPAPAQSATAPMGAVEATAAPTAEGGTAQTAAPTTSTMPTTPTASLPPVGEADQGPGPSHHGSDPVSWQEGVPGTPQTEPVPGAARPRPTGPEPGPLAEDRAPARTGLRGAVNRVGLRLRPSRSEQEERRDIAAVSTHWSGSRTVAVVNGKGGSMKTPTAVLLSAVFARHGGTGVVAFDNNPARGTLGWRTEPGPHERTVADLLASSDRLLSPEAGPVEISAFTHHQDDGFDVLRSHPETLAEDRPTTAEALTRAHEVLSWYYRLVIIDSGNDEGSPAWRAMIARADAIVVPTITRPEHAESARLLLTELSRCDAHGADLASRALVVVSQSSAAEPRPDELVSRFQQVARDAVAIPYDPMMAGRPLRLASLAPATRRAWLQAAARLAAGLH</sequence>
<evidence type="ECO:0000256" key="1">
    <source>
        <dbReference type="SAM" id="MobiDB-lite"/>
    </source>
</evidence>
<feature type="compositionally biased region" description="Low complexity" evidence="1">
    <location>
        <begin position="386"/>
        <end position="404"/>
    </location>
</feature>
<dbReference type="Proteomes" id="UP000824496">
    <property type="component" value="Chromosome"/>
</dbReference>